<dbReference type="Pfam" id="PF04082">
    <property type="entry name" value="Fungal_trans"/>
    <property type="match status" value="1"/>
</dbReference>
<evidence type="ECO:0000259" key="7">
    <source>
        <dbReference type="Pfam" id="PF04082"/>
    </source>
</evidence>
<dbReference type="GO" id="GO:0005634">
    <property type="term" value="C:nucleus"/>
    <property type="evidence" value="ECO:0007669"/>
    <property type="project" value="UniProtKB-SubCell"/>
</dbReference>
<keyword evidence="9" id="KW-1185">Reference proteome</keyword>
<dbReference type="GO" id="GO:0003677">
    <property type="term" value="F:DNA binding"/>
    <property type="evidence" value="ECO:0007669"/>
    <property type="project" value="InterPro"/>
</dbReference>
<dbReference type="GO" id="GO:0008270">
    <property type="term" value="F:zinc ion binding"/>
    <property type="evidence" value="ECO:0007669"/>
    <property type="project" value="InterPro"/>
</dbReference>
<gene>
    <name evidence="8" type="ORF">BJ085DRAFT_33470</name>
</gene>
<sequence>MKPELHDLPAYSLGSYLADDSPTSLHMSGRHGTVLKRSLNPLRPHDHDFDPLPPPSDVHHPGSDFPQIYVSQELPQLTYQFSPAPGPVVFHSMANSPRVVGYGHPGTHESLYLSPNALNQIGPGSAFRTPAIDHMYQHTPLIGPEGPSPGYRPIAMPRSAQRSNPEAMHPQPSFTVPAQSLSTPSVPPMATSTMAVPIDELAMPPHLPPPPPKPVEIDHQLITDFFEFVYPQAPMFHQPTFFLEIARGLIPQYLLNAMYAIASRFSRRPSTILLMKFATSEKYANQVREYLKDYKGPPVIKILQTTMIMSVFEFGVGNVPEGARLGAYFSPKPPINWFCNRTEVAMNAPITAGDLAGADFSGQWARWTEAEILKRAIVSILVIQISVCRYIRTPLIADLADIPTVFACEDWIWYQDAASLRQLFTMANPNQRLCKTMPPECRRNISWLSSLSALPDRKEYFNNPGRNGAGDGGSYMSWRDEPTLNAACVAAAQQTWLRSPATGAMTPCVGSSTGGHPRLTWEDPWSPSTMFGQMTMCSPLGTGLIIGASPSPIPFLPPLPTGMPVVTEAMTMTQSPSGWSAPPMLPPSSTVGHFGFPLQAIQLELFSYLLEMMVLFNNITAFRYELRQAFFTEAGAILQLYYHLMDLLDEWKTRIQQDIIEQLIIKVPPVWAPDMVLLDPDELAFDVALALGQIAQPENGGLLLPLCRSEPALGSSTSIKSTSPSSTVPAKATPAEPLSIPSSESPLIVAIRSIWWTSVEALNDITRLLLDNTDVQLESSWGYIPHFMLSLAHFARILADRRIPTTLLVDTRATSIIAEYLDQLDRYWMLPERDLYTDSLALPDPWTPNDPPSTTDRLSSSPT</sequence>
<comment type="subcellular location">
    <subcellularLocation>
        <location evidence="1">Nucleus</location>
    </subcellularLocation>
</comment>
<dbReference type="AlphaFoldDB" id="A0A4P9ZN87"/>
<dbReference type="PANTHER" id="PTHR47338">
    <property type="entry name" value="ZN(II)2CYS6 TRANSCRIPTION FACTOR (EUROFUNG)-RELATED"/>
    <property type="match status" value="1"/>
</dbReference>
<reference evidence="9" key="1">
    <citation type="journal article" date="2018" name="Nat. Microbiol.">
        <title>Leveraging single-cell genomics to expand the fungal tree of life.</title>
        <authorList>
            <person name="Ahrendt S.R."/>
            <person name="Quandt C.A."/>
            <person name="Ciobanu D."/>
            <person name="Clum A."/>
            <person name="Salamov A."/>
            <person name="Andreopoulos B."/>
            <person name="Cheng J.F."/>
            <person name="Woyke T."/>
            <person name="Pelin A."/>
            <person name="Henrissat B."/>
            <person name="Reynolds N.K."/>
            <person name="Benny G.L."/>
            <person name="Smith M.E."/>
            <person name="James T.Y."/>
            <person name="Grigoriev I.V."/>
        </authorList>
    </citation>
    <scope>NUCLEOTIDE SEQUENCE [LARGE SCALE GENOMIC DNA]</scope>
    <source>
        <strain evidence="9">RSA 468</strain>
    </source>
</reference>
<feature type="region of interest" description="Disordered" evidence="6">
    <location>
        <begin position="38"/>
        <end position="61"/>
    </location>
</feature>
<feature type="domain" description="Xylanolytic transcriptional activator regulatory" evidence="7">
    <location>
        <begin position="225"/>
        <end position="425"/>
    </location>
</feature>
<accession>A0A4P9ZN87</accession>
<name>A0A4P9ZN87_9FUNG</name>
<feature type="compositionally biased region" description="Low complexity" evidence="6">
    <location>
        <begin position="715"/>
        <end position="727"/>
    </location>
</feature>
<evidence type="ECO:0000313" key="9">
    <source>
        <dbReference type="Proteomes" id="UP000268162"/>
    </source>
</evidence>
<feature type="compositionally biased region" description="Polar residues" evidence="6">
    <location>
        <begin position="852"/>
        <end position="863"/>
    </location>
</feature>
<evidence type="ECO:0000256" key="5">
    <source>
        <dbReference type="ARBA" id="ARBA00023242"/>
    </source>
</evidence>
<dbReference type="InterPro" id="IPR007219">
    <property type="entry name" value="XnlR_reg_dom"/>
</dbReference>
<evidence type="ECO:0000256" key="4">
    <source>
        <dbReference type="ARBA" id="ARBA00023163"/>
    </source>
</evidence>
<evidence type="ECO:0000256" key="3">
    <source>
        <dbReference type="ARBA" id="ARBA00023015"/>
    </source>
</evidence>
<evidence type="ECO:0000256" key="6">
    <source>
        <dbReference type="SAM" id="MobiDB-lite"/>
    </source>
</evidence>
<proteinExistence type="predicted"/>
<dbReference type="EMBL" id="ML003382">
    <property type="protein sequence ID" value="RKP34061.1"/>
    <property type="molecule type" value="Genomic_DNA"/>
</dbReference>
<keyword evidence="2" id="KW-0479">Metal-binding</keyword>
<protein>
    <recommendedName>
        <fullName evidence="7">Xylanolytic transcriptional activator regulatory domain-containing protein</fullName>
    </recommendedName>
</protein>
<dbReference type="InterPro" id="IPR050815">
    <property type="entry name" value="TF_fung"/>
</dbReference>
<organism evidence="8 9">
    <name type="scientific">Dimargaris cristalligena</name>
    <dbReference type="NCBI Taxonomy" id="215637"/>
    <lineage>
        <taxon>Eukaryota</taxon>
        <taxon>Fungi</taxon>
        <taxon>Fungi incertae sedis</taxon>
        <taxon>Zoopagomycota</taxon>
        <taxon>Kickxellomycotina</taxon>
        <taxon>Dimargaritomycetes</taxon>
        <taxon>Dimargaritales</taxon>
        <taxon>Dimargaritaceae</taxon>
        <taxon>Dimargaris</taxon>
    </lineage>
</organism>
<dbReference type="GO" id="GO:0006351">
    <property type="term" value="P:DNA-templated transcription"/>
    <property type="evidence" value="ECO:0007669"/>
    <property type="project" value="InterPro"/>
</dbReference>
<evidence type="ECO:0000256" key="1">
    <source>
        <dbReference type="ARBA" id="ARBA00004123"/>
    </source>
</evidence>
<dbReference type="PANTHER" id="PTHR47338:SF5">
    <property type="entry name" value="ZN(II)2CYS6 TRANSCRIPTION FACTOR (EUROFUNG)"/>
    <property type="match status" value="1"/>
</dbReference>
<evidence type="ECO:0000313" key="8">
    <source>
        <dbReference type="EMBL" id="RKP34061.1"/>
    </source>
</evidence>
<dbReference type="STRING" id="215637.A0A4P9ZN87"/>
<evidence type="ECO:0000256" key="2">
    <source>
        <dbReference type="ARBA" id="ARBA00022723"/>
    </source>
</evidence>
<keyword evidence="3" id="KW-0805">Transcription regulation</keyword>
<keyword evidence="4" id="KW-0804">Transcription</keyword>
<dbReference type="CDD" id="cd12148">
    <property type="entry name" value="fungal_TF_MHR"/>
    <property type="match status" value="1"/>
</dbReference>
<dbReference type="GO" id="GO:0000981">
    <property type="term" value="F:DNA-binding transcription factor activity, RNA polymerase II-specific"/>
    <property type="evidence" value="ECO:0007669"/>
    <property type="project" value="InterPro"/>
</dbReference>
<dbReference type="Proteomes" id="UP000268162">
    <property type="component" value="Unassembled WGS sequence"/>
</dbReference>
<feature type="region of interest" description="Disordered" evidence="6">
    <location>
        <begin position="841"/>
        <end position="863"/>
    </location>
</feature>
<keyword evidence="5" id="KW-0539">Nucleus</keyword>
<feature type="region of interest" description="Disordered" evidence="6">
    <location>
        <begin position="715"/>
        <end position="739"/>
    </location>
</feature>